<accession>A0A9P8TC57</accession>
<proteinExistence type="predicted"/>
<dbReference type="EMBL" id="JAEUBF010001028">
    <property type="protein sequence ID" value="KAH3673324.1"/>
    <property type="molecule type" value="Genomic_DNA"/>
</dbReference>
<evidence type="ECO:0000313" key="2">
    <source>
        <dbReference type="Proteomes" id="UP000769528"/>
    </source>
</evidence>
<sequence>MSSLKLNTNLIPVELTTTEGYNEFVKSPLCNDYSTVFPDNDLSHAYVFVNDEIVATVSGEAMSDLLNYSKSGYLANTTSDSSK</sequence>
<dbReference type="OrthoDB" id="3978317at2759"/>
<organism evidence="1 2">
    <name type="scientific">Wickerhamomyces mucosus</name>
    <dbReference type="NCBI Taxonomy" id="1378264"/>
    <lineage>
        <taxon>Eukaryota</taxon>
        <taxon>Fungi</taxon>
        <taxon>Dikarya</taxon>
        <taxon>Ascomycota</taxon>
        <taxon>Saccharomycotina</taxon>
        <taxon>Saccharomycetes</taxon>
        <taxon>Phaffomycetales</taxon>
        <taxon>Wickerhamomycetaceae</taxon>
        <taxon>Wickerhamomyces</taxon>
    </lineage>
</organism>
<dbReference type="Proteomes" id="UP000769528">
    <property type="component" value="Unassembled WGS sequence"/>
</dbReference>
<dbReference type="AlphaFoldDB" id="A0A9P8TC57"/>
<protein>
    <submittedName>
        <fullName evidence="1">Uncharacterized protein</fullName>
    </submittedName>
</protein>
<comment type="caution">
    <text evidence="1">The sequence shown here is derived from an EMBL/GenBank/DDBJ whole genome shotgun (WGS) entry which is preliminary data.</text>
</comment>
<keyword evidence="2" id="KW-1185">Reference proteome</keyword>
<evidence type="ECO:0000313" key="1">
    <source>
        <dbReference type="EMBL" id="KAH3673324.1"/>
    </source>
</evidence>
<reference evidence="1" key="2">
    <citation type="submission" date="2021-01" db="EMBL/GenBank/DDBJ databases">
        <authorList>
            <person name="Schikora-Tamarit M.A."/>
        </authorList>
    </citation>
    <scope>NUCLEOTIDE SEQUENCE</scope>
    <source>
        <strain evidence="1">CBS6341</strain>
    </source>
</reference>
<reference evidence="1" key="1">
    <citation type="journal article" date="2021" name="Open Biol.">
        <title>Shared evolutionary footprints suggest mitochondrial oxidative damage underlies multiple complex I losses in fungi.</title>
        <authorList>
            <person name="Schikora-Tamarit M.A."/>
            <person name="Marcet-Houben M."/>
            <person name="Nosek J."/>
            <person name="Gabaldon T."/>
        </authorList>
    </citation>
    <scope>NUCLEOTIDE SEQUENCE</scope>
    <source>
        <strain evidence="1">CBS6341</strain>
    </source>
</reference>
<name>A0A9P8TC57_9ASCO</name>
<gene>
    <name evidence="1" type="ORF">WICMUC_003784</name>
</gene>